<accession>A0ABN2MMN0</accession>
<evidence type="ECO:0000313" key="3">
    <source>
        <dbReference type="Proteomes" id="UP001500449"/>
    </source>
</evidence>
<dbReference type="EMBL" id="BAAAQK010000003">
    <property type="protein sequence ID" value="GAA1831944.1"/>
    <property type="molecule type" value="Genomic_DNA"/>
</dbReference>
<evidence type="ECO:0000256" key="1">
    <source>
        <dbReference type="SAM" id="MobiDB-lite"/>
    </source>
</evidence>
<name>A0ABN2MMN0_9PSEU</name>
<evidence type="ECO:0000313" key="2">
    <source>
        <dbReference type="EMBL" id="GAA1831944.1"/>
    </source>
</evidence>
<sequence length="70" mass="7328">MITQVGAPARGVAARRVGGRHARAGRAEAPPGAPGGASRVVRAYRYWPVFDAVSIARPVASFLPVTSVRM</sequence>
<comment type="caution">
    <text evidence="2">The sequence shown here is derived from an EMBL/GenBank/DDBJ whole genome shotgun (WGS) entry which is preliminary data.</text>
</comment>
<reference evidence="2 3" key="1">
    <citation type="journal article" date="2019" name="Int. J. Syst. Evol. Microbiol.">
        <title>The Global Catalogue of Microorganisms (GCM) 10K type strain sequencing project: providing services to taxonomists for standard genome sequencing and annotation.</title>
        <authorList>
            <consortium name="The Broad Institute Genomics Platform"/>
            <consortium name="The Broad Institute Genome Sequencing Center for Infectious Disease"/>
            <person name="Wu L."/>
            <person name="Ma J."/>
        </authorList>
    </citation>
    <scope>NUCLEOTIDE SEQUENCE [LARGE SCALE GENOMIC DNA]</scope>
    <source>
        <strain evidence="2 3">JCM 16009</strain>
    </source>
</reference>
<protein>
    <submittedName>
        <fullName evidence="2">Uncharacterized protein</fullName>
    </submittedName>
</protein>
<keyword evidence="3" id="KW-1185">Reference proteome</keyword>
<gene>
    <name evidence="2" type="ORF">GCM10009836_07480</name>
</gene>
<feature type="compositionally biased region" description="Low complexity" evidence="1">
    <location>
        <begin position="1"/>
        <end position="16"/>
    </location>
</feature>
<organism evidence="2 3">
    <name type="scientific">Pseudonocardia ailaonensis</name>
    <dbReference type="NCBI Taxonomy" id="367279"/>
    <lineage>
        <taxon>Bacteria</taxon>
        <taxon>Bacillati</taxon>
        <taxon>Actinomycetota</taxon>
        <taxon>Actinomycetes</taxon>
        <taxon>Pseudonocardiales</taxon>
        <taxon>Pseudonocardiaceae</taxon>
        <taxon>Pseudonocardia</taxon>
    </lineage>
</organism>
<proteinExistence type="predicted"/>
<dbReference type="Proteomes" id="UP001500449">
    <property type="component" value="Unassembled WGS sequence"/>
</dbReference>
<feature type="region of interest" description="Disordered" evidence="1">
    <location>
        <begin position="1"/>
        <end position="36"/>
    </location>
</feature>